<dbReference type="PROSITE" id="PS50144">
    <property type="entry name" value="MATH"/>
    <property type="match status" value="1"/>
</dbReference>
<dbReference type="Gene3D" id="2.60.210.10">
    <property type="entry name" value="Apoptosis, Tumor Necrosis Factor Receptor Associated Protein 2, Chain A"/>
    <property type="match status" value="1"/>
</dbReference>
<dbReference type="OrthoDB" id="6359816at2759"/>
<dbReference type="InterPro" id="IPR045005">
    <property type="entry name" value="BPM1-6"/>
</dbReference>
<dbReference type="InterPro" id="IPR056423">
    <property type="entry name" value="BACK_BPM_SPOP"/>
</dbReference>
<reference evidence="5" key="2">
    <citation type="submission" date="2020-10" db="EMBL/GenBank/DDBJ databases">
        <authorList>
            <person name="Cooper E.A."/>
            <person name="Brenton Z.W."/>
            <person name="Flinn B.S."/>
            <person name="Jenkins J."/>
            <person name="Shu S."/>
            <person name="Flowers D."/>
            <person name="Luo F."/>
            <person name="Wang Y."/>
            <person name="Xia P."/>
            <person name="Barry K."/>
            <person name="Daum C."/>
            <person name="Lipzen A."/>
            <person name="Yoshinaga Y."/>
            <person name="Schmutz J."/>
            <person name="Saski C."/>
            <person name="Vermerris W."/>
            <person name="Kresovich S."/>
        </authorList>
    </citation>
    <scope>NUCLEOTIDE SEQUENCE</scope>
</reference>
<dbReference type="SMART" id="SM00225">
    <property type="entry name" value="BTB"/>
    <property type="match status" value="1"/>
</dbReference>
<organism evidence="5 6">
    <name type="scientific">Sorghum bicolor</name>
    <name type="common">Sorghum</name>
    <name type="synonym">Sorghum vulgare</name>
    <dbReference type="NCBI Taxonomy" id="4558"/>
    <lineage>
        <taxon>Eukaryota</taxon>
        <taxon>Viridiplantae</taxon>
        <taxon>Streptophyta</taxon>
        <taxon>Embryophyta</taxon>
        <taxon>Tracheophyta</taxon>
        <taxon>Spermatophyta</taxon>
        <taxon>Magnoliopsida</taxon>
        <taxon>Liliopsida</taxon>
        <taxon>Poales</taxon>
        <taxon>Poaceae</taxon>
        <taxon>PACMAD clade</taxon>
        <taxon>Panicoideae</taxon>
        <taxon>Andropogonodae</taxon>
        <taxon>Andropogoneae</taxon>
        <taxon>Sorghinae</taxon>
        <taxon>Sorghum</taxon>
    </lineage>
</organism>
<dbReference type="SUPFAM" id="SSF49599">
    <property type="entry name" value="TRAF domain-like"/>
    <property type="match status" value="1"/>
</dbReference>
<dbReference type="Gramene" id="EES13585">
    <property type="protein sequence ID" value="EES13585"/>
    <property type="gene ID" value="SORBI_3007G087200"/>
</dbReference>
<feature type="domain" description="MATH" evidence="4">
    <location>
        <begin position="20"/>
        <end position="155"/>
    </location>
</feature>
<dbReference type="OMA" id="DWRIRYC"/>
<gene>
    <name evidence="5" type="ORF">BDA96_07G091300</name>
</gene>
<reference evidence="5" key="1">
    <citation type="journal article" date="2019" name="BMC Genomics">
        <title>A new reference genome for Sorghum bicolor reveals high levels of sequence similarity between sweet and grain genotypes: implications for the genetics of sugar metabolism.</title>
        <authorList>
            <person name="Cooper E.A."/>
            <person name="Brenton Z.W."/>
            <person name="Flinn B.S."/>
            <person name="Jenkins J."/>
            <person name="Shu S."/>
            <person name="Flowers D."/>
            <person name="Luo F."/>
            <person name="Wang Y."/>
            <person name="Xia P."/>
            <person name="Barry K."/>
            <person name="Daum C."/>
            <person name="Lipzen A."/>
            <person name="Yoshinaga Y."/>
            <person name="Schmutz J."/>
            <person name="Saski C."/>
            <person name="Vermerris W."/>
            <person name="Kresovich S."/>
        </authorList>
    </citation>
    <scope>NUCLEOTIDE SEQUENCE</scope>
</reference>
<dbReference type="InterPro" id="IPR002083">
    <property type="entry name" value="MATH/TRAF_dom"/>
</dbReference>
<evidence type="ECO:0000259" key="4">
    <source>
        <dbReference type="PROSITE" id="PS50144"/>
    </source>
</evidence>
<dbReference type="Pfam" id="PF22486">
    <property type="entry name" value="MATH_2"/>
    <property type="match status" value="1"/>
</dbReference>
<dbReference type="InterPro" id="IPR000210">
    <property type="entry name" value="BTB/POZ_dom"/>
</dbReference>
<accession>A0A921U960</accession>
<evidence type="ECO:0000256" key="1">
    <source>
        <dbReference type="ARBA" id="ARBA00004906"/>
    </source>
</evidence>
<dbReference type="PANTHER" id="PTHR26379:SF474">
    <property type="entry name" value="OS08G0228200 PROTEIN"/>
    <property type="match status" value="1"/>
</dbReference>
<dbReference type="EMBL" id="CM027686">
    <property type="protein sequence ID" value="KAG0523060.1"/>
    <property type="molecule type" value="Genomic_DNA"/>
</dbReference>
<protein>
    <recommendedName>
        <fullName evidence="7">BTB domain-containing protein</fullName>
    </recommendedName>
</protein>
<feature type="domain" description="BTB" evidence="3">
    <location>
        <begin position="196"/>
        <end position="264"/>
    </location>
</feature>
<dbReference type="AlphaFoldDB" id="A0A921U960"/>
<dbReference type="InterPro" id="IPR011333">
    <property type="entry name" value="SKP1/BTB/POZ_sf"/>
</dbReference>
<evidence type="ECO:0000259" key="3">
    <source>
        <dbReference type="PROSITE" id="PS50097"/>
    </source>
</evidence>
<dbReference type="CDD" id="cd00121">
    <property type="entry name" value="MATH"/>
    <property type="match status" value="1"/>
</dbReference>
<evidence type="ECO:0000313" key="5">
    <source>
        <dbReference type="EMBL" id="KAG0523059.1"/>
    </source>
</evidence>
<dbReference type="EMBL" id="CM027686">
    <property type="protein sequence ID" value="KAG0523059.1"/>
    <property type="molecule type" value="Genomic_DNA"/>
</dbReference>
<dbReference type="Pfam" id="PF24570">
    <property type="entry name" value="BACK_BPM_SPOP"/>
    <property type="match status" value="1"/>
</dbReference>
<sequence length="386" mass="43331">MASESPRTWSASVSAVETAHGTHSFRIARYSLHKKASVNKCFYSAVFTVGGHDWRIRYCPDGAEPPMTMIVNSSYDSDSVFLELTAGDGGKLVEVRATYGFRMVNPVTGISYSRNDSGLQVFHSNRRSHGFTMFVRKVEQHKYLQDDCLVIECDVMVVKELQVKEATCVTSGFDIQVPPSDLSHDLRKLLESEEEADVKFKVKEEVFHAHKIVLAMRSPVFKAELYGPMRDKGMVESITIQGMDPAVFKGLLHFIYTDRFPRMDDLVEDEEQQDMVKHLLVAADRYGMERLKSMCEGILCSNLDVESVAYTMALAGQHHCSKLKSACIEFIINSNLMDVVVASQGYEHLKRACPDVAVELWENSAKSPITRSSCIGGQLMNYPILN</sequence>
<evidence type="ECO:0000313" key="6">
    <source>
        <dbReference type="Proteomes" id="UP000807115"/>
    </source>
</evidence>
<proteinExistence type="inferred from homology"/>
<comment type="similarity">
    <text evidence="2">Belongs to the Tdpoz family.</text>
</comment>
<evidence type="ECO:0000256" key="2">
    <source>
        <dbReference type="ARBA" id="ARBA00010846"/>
    </source>
</evidence>
<comment type="pathway">
    <text evidence="1">Protein modification; protein ubiquitination.</text>
</comment>
<dbReference type="InterPro" id="IPR008974">
    <property type="entry name" value="TRAF-like"/>
</dbReference>
<dbReference type="SUPFAM" id="SSF54695">
    <property type="entry name" value="POZ domain"/>
    <property type="match status" value="1"/>
</dbReference>
<dbReference type="Proteomes" id="UP000807115">
    <property type="component" value="Chromosome 7"/>
</dbReference>
<evidence type="ECO:0008006" key="7">
    <source>
        <dbReference type="Google" id="ProtNLM"/>
    </source>
</evidence>
<name>A0A921U960_SORBI</name>
<dbReference type="PROSITE" id="PS50097">
    <property type="entry name" value="BTB"/>
    <property type="match status" value="1"/>
</dbReference>
<dbReference type="Gene3D" id="1.25.40.420">
    <property type="match status" value="1"/>
</dbReference>
<dbReference type="Pfam" id="PF00651">
    <property type="entry name" value="BTB"/>
    <property type="match status" value="1"/>
</dbReference>
<dbReference type="GO" id="GO:0016567">
    <property type="term" value="P:protein ubiquitination"/>
    <property type="evidence" value="ECO:0007669"/>
    <property type="project" value="InterPro"/>
</dbReference>
<dbReference type="PANTHER" id="PTHR26379">
    <property type="entry name" value="BTB/POZ AND MATH DOMAIN-CONTAINING PROTEIN 1"/>
    <property type="match status" value="1"/>
</dbReference>
<dbReference type="Gene3D" id="3.30.710.10">
    <property type="entry name" value="Potassium Channel Kv1.1, Chain A"/>
    <property type="match status" value="1"/>
</dbReference>
<comment type="caution">
    <text evidence="5">The sequence shown here is derived from an EMBL/GenBank/DDBJ whole genome shotgun (WGS) entry which is preliminary data.</text>
</comment>
<dbReference type="KEGG" id="sbi:8073235"/>